<evidence type="ECO:0000313" key="1">
    <source>
        <dbReference type="EMBL" id="KAI8421801.1"/>
    </source>
</evidence>
<dbReference type="EMBL" id="CM046116">
    <property type="protein sequence ID" value="KAI8421801.1"/>
    <property type="molecule type" value="Genomic_DNA"/>
</dbReference>
<proteinExistence type="predicted"/>
<comment type="caution">
    <text evidence="1">The sequence shown here is derived from an EMBL/GenBank/DDBJ whole genome shotgun (WGS) entry which is preliminary data.</text>
</comment>
<accession>A0ACC0JCK5</accession>
<dbReference type="Proteomes" id="UP001064048">
    <property type="component" value="Chromosome 16"/>
</dbReference>
<gene>
    <name evidence="1" type="ORF">MSG28_009758</name>
</gene>
<evidence type="ECO:0000313" key="2">
    <source>
        <dbReference type="Proteomes" id="UP001064048"/>
    </source>
</evidence>
<keyword evidence="2" id="KW-1185">Reference proteome</keyword>
<organism evidence="1 2">
    <name type="scientific">Choristoneura fumiferana</name>
    <name type="common">Spruce budworm moth</name>
    <name type="synonym">Archips fumiferana</name>
    <dbReference type="NCBI Taxonomy" id="7141"/>
    <lineage>
        <taxon>Eukaryota</taxon>
        <taxon>Metazoa</taxon>
        <taxon>Ecdysozoa</taxon>
        <taxon>Arthropoda</taxon>
        <taxon>Hexapoda</taxon>
        <taxon>Insecta</taxon>
        <taxon>Pterygota</taxon>
        <taxon>Neoptera</taxon>
        <taxon>Endopterygota</taxon>
        <taxon>Lepidoptera</taxon>
        <taxon>Glossata</taxon>
        <taxon>Ditrysia</taxon>
        <taxon>Tortricoidea</taxon>
        <taxon>Tortricidae</taxon>
        <taxon>Tortricinae</taxon>
        <taxon>Choristoneura</taxon>
    </lineage>
</organism>
<sequence>MLQLSLGPTQASLPRRLTSIARRMTEKGTHSSSPRAHHDSQLTIAHRPCAPSGRSNVELQSVESARAIFFQHVSVNVATLVLEPREHMVPEVVQASCHHKIQKAGLDWPNLTLRMRMNQREPTTEMANHKKSVKTEMLLRWSALRTVDSTTARAWHSTTGSAQRLVQSNREQKRLSENVGHKNNKDEARQSS</sequence>
<name>A0ACC0JCK5_CHOFU</name>
<protein>
    <submittedName>
        <fullName evidence="1">Uncharacterized protein</fullName>
    </submittedName>
</protein>
<reference evidence="1 2" key="1">
    <citation type="journal article" date="2022" name="Genome Biol. Evol.">
        <title>The Spruce Budworm Genome: Reconstructing the Evolutionary History of Antifreeze Proteins.</title>
        <authorList>
            <person name="Beliveau C."/>
            <person name="Gagne P."/>
            <person name="Picq S."/>
            <person name="Vernygora O."/>
            <person name="Keeling C.I."/>
            <person name="Pinkney K."/>
            <person name="Doucet D."/>
            <person name="Wen F."/>
            <person name="Johnston J.S."/>
            <person name="Maaroufi H."/>
            <person name="Boyle B."/>
            <person name="Laroche J."/>
            <person name="Dewar K."/>
            <person name="Juretic N."/>
            <person name="Blackburn G."/>
            <person name="Nisole A."/>
            <person name="Brunet B."/>
            <person name="Brandao M."/>
            <person name="Lumley L."/>
            <person name="Duan J."/>
            <person name="Quan G."/>
            <person name="Lucarotti C.J."/>
            <person name="Roe A.D."/>
            <person name="Sperling F.A.H."/>
            <person name="Levesque R.C."/>
            <person name="Cusson M."/>
        </authorList>
    </citation>
    <scope>NUCLEOTIDE SEQUENCE [LARGE SCALE GENOMIC DNA]</scope>
    <source>
        <strain evidence="1">Glfc:IPQL:Cfum</strain>
    </source>
</reference>